<protein>
    <submittedName>
        <fullName evidence="11">Thioredoxin family protein</fullName>
    </submittedName>
</protein>
<dbReference type="GO" id="GO:0045454">
    <property type="term" value="P:cell redox homeostasis"/>
    <property type="evidence" value="ECO:0007669"/>
    <property type="project" value="TreeGrafter"/>
</dbReference>
<name>A0A934PY89_9BURK</name>
<dbReference type="RefSeq" id="WP_200785828.1">
    <property type="nucleotide sequence ID" value="NZ_JAEDAO010000001.1"/>
</dbReference>
<feature type="chain" id="PRO_5037899285" evidence="9">
    <location>
        <begin position="23"/>
        <end position="717"/>
    </location>
</feature>
<comment type="caution">
    <text evidence="11">The sequence shown here is derived from an EMBL/GenBank/DDBJ whole genome shotgun (WGS) entry which is preliminary data.</text>
</comment>
<dbReference type="InterPro" id="IPR035671">
    <property type="entry name" value="DsbD_gamma"/>
</dbReference>
<dbReference type="InterPro" id="IPR013766">
    <property type="entry name" value="Thioredoxin_domain"/>
</dbReference>
<keyword evidence="2" id="KW-1003">Cell membrane</keyword>
<dbReference type="PROSITE" id="PS51352">
    <property type="entry name" value="THIOREDOXIN_2"/>
    <property type="match status" value="1"/>
</dbReference>
<dbReference type="SUPFAM" id="SSF52833">
    <property type="entry name" value="Thioredoxin-like"/>
    <property type="match status" value="1"/>
</dbReference>
<evidence type="ECO:0000256" key="1">
    <source>
        <dbReference type="ARBA" id="ARBA00004651"/>
    </source>
</evidence>
<evidence type="ECO:0000256" key="4">
    <source>
        <dbReference type="ARBA" id="ARBA00022748"/>
    </source>
</evidence>
<reference evidence="11" key="1">
    <citation type="submission" date="2020-12" db="EMBL/GenBank/DDBJ databases">
        <title>Ramlibacter sp. nov., isolated from a freshwater alga, Cryptomonas.</title>
        <authorList>
            <person name="Kim H.M."/>
            <person name="Jeon C.O."/>
        </authorList>
    </citation>
    <scope>NUCLEOTIDE SEQUENCE</scope>
    <source>
        <strain evidence="11">CrO1</strain>
    </source>
</reference>
<proteinExistence type="predicted"/>
<keyword evidence="12" id="KW-1185">Reference proteome</keyword>
<keyword evidence="4" id="KW-0201">Cytochrome c-type biogenesis</keyword>
<feature type="transmembrane region" description="Helical" evidence="8">
    <location>
        <begin position="572"/>
        <end position="593"/>
    </location>
</feature>
<feature type="transmembrane region" description="Helical" evidence="8">
    <location>
        <begin position="447"/>
        <end position="475"/>
    </location>
</feature>
<keyword evidence="9" id="KW-0732">Signal</keyword>
<feature type="transmembrane region" description="Helical" evidence="8">
    <location>
        <begin position="407"/>
        <end position="426"/>
    </location>
</feature>
<dbReference type="GO" id="GO:0015035">
    <property type="term" value="F:protein-disulfide reductase activity"/>
    <property type="evidence" value="ECO:0007669"/>
    <property type="project" value="TreeGrafter"/>
</dbReference>
<dbReference type="Proteomes" id="UP000617041">
    <property type="component" value="Unassembled WGS sequence"/>
</dbReference>
<dbReference type="Gene3D" id="3.40.30.10">
    <property type="entry name" value="Glutaredoxin"/>
    <property type="match status" value="1"/>
</dbReference>
<feature type="transmembrane region" description="Helical" evidence="8">
    <location>
        <begin position="481"/>
        <end position="505"/>
    </location>
</feature>
<keyword evidence="6 8" id="KW-0472">Membrane</keyword>
<feature type="transmembrane region" description="Helical" evidence="8">
    <location>
        <begin position="517"/>
        <end position="537"/>
    </location>
</feature>
<feature type="transmembrane region" description="Helical" evidence="8">
    <location>
        <begin position="543"/>
        <end position="565"/>
    </location>
</feature>
<evidence type="ECO:0000256" key="8">
    <source>
        <dbReference type="SAM" id="Phobius"/>
    </source>
</evidence>
<dbReference type="InterPro" id="IPR036249">
    <property type="entry name" value="Thioredoxin-like_sf"/>
</dbReference>
<organism evidence="11 12">
    <name type="scientific">Ramlibacter algicola</name>
    <dbReference type="NCBI Taxonomy" id="2795217"/>
    <lineage>
        <taxon>Bacteria</taxon>
        <taxon>Pseudomonadati</taxon>
        <taxon>Pseudomonadota</taxon>
        <taxon>Betaproteobacteria</taxon>
        <taxon>Burkholderiales</taxon>
        <taxon>Comamonadaceae</taxon>
        <taxon>Ramlibacter</taxon>
    </lineage>
</organism>
<evidence type="ECO:0000313" key="11">
    <source>
        <dbReference type="EMBL" id="MBK0390981.1"/>
    </source>
</evidence>
<dbReference type="PANTHER" id="PTHR32234">
    <property type="entry name" value="THIOL:DISULFIDE INTERCHANGE PROTEIN DSBD"/>
    <property type="match status" value="1"/>
</dbReference>
<feature type="transmembrane region" description="Helical" evidence="8">
    <location>
        <begin position="319"/>
        <end position="346"/>
    </location>
</feature>
<evidence type="ECO:0000259" key="10">
    <source>
        <dbReference type="PROSITE" id="PS51352"/>
    </source>
</evidence>
<dbReference type="InterPro" id="IPR017937">
    <property type="entry name" value="Thioredoxin_CS"/>
</dbReference>
<feature type="transmembrane region" description="Helical" evidence="8">
    <location>
        <begin position="367"/>
        <end position="387"/>
    </location>
</feature>
<dbReference type="EMBL" id="JAEDAO010000001">
    <property type="protein sequence ID" value="MBK0390981.1"/>
    <property type="molecule type" value="Genomic_DNA"/>
</dbReference>
<dbReference type="GO" id="GO:0005886">
    <property type="term" value="C:plasma membrane"/>
    <property type="evidence" value="ECO:0007669"/>
    <property type="project" value="UniProtKB-SubCell"/>
</dbReference>
<accession>A0A934PY89</accession>
<dbReference type="PROSITE" id="PS00194">
    <property type="entry name" value="THIOREDOXIN_1"/>
    <property type="match status" value="1"/>
</dbReference>
<dbReference type="Pfam" id="PF02683">
    <property type="entry name" value="DsbD_TM"/>
    <property type="match status" value="1"/>
</dbReference>
<comment type="subcellular location">
    <subcellularLocation>
        <location evidence="1">Cell membrane</location>
        <topology evidence="1">Multi-pass membrane protein</topology>
    </subcellularLocation>
</comment>
<evidence type="ECO:0000256" key="3">
    <source>
        <dbReference type="ARBA" id="ARBA00022692"/>
    </source>
</evidence>
<evidence type="ECO:0000256" key="7">
    <source>
        <dbReference type="ARBA" id="ARBA00023284"/>
    </source>
</evidence>
<evidence type="ECO:0000256" key="2">
    <source>
        <dbReference type="ARBA" id="ARBA00022475"/>
    </source>
</evidence>
<dbReference type="Pfam" id="PF11412">
    <property type="entry name" value="DsbD_N"/>
    <property type="match status" value="1"/>
</dbReference>
<dbReference type="Pfam" id="PF13899">
    <property type="entry name" value="Thioredoxin_7"/>
    <property type="match status" value="1"/>
</dbReference>
<dbReference type="InterPro" id="IPR028250">
    <property type="entry name" value="DsbDN"/>
</dbReference>
<gene>
    <name evidence="11" type="ORF">I8E28_00130</name>
</gene>
<sequence>MSVFLRSLFLACLVAGPLSSFAQVSSAGSVVASERVRAELVAHAPEGVAPGKPVWVGLQLAHQPGWHTYWKNSGDSGLPTTVQWKLPAGVTAGDIAWPVPKKIPVGTLANYGYEGTVLLPVPLTIAPDFKPSPFGGGDLEVKLQANWLVCKKECIPEEGEFALKLPLRSTTAMHAADFQAAFDANPKPVVQGTAGAIPDSVAKVTAKGIDVEVQGLPVALRGQHLEFFPETPEIVEPAGAWTQAWKGAVWTAHVPYSGQRSTTPGVLPVVLVQGDKGWRVDLKVAGTWPPAPVTATAVSPALQDALKANAAQQPATAPIGLAAALLGALLGGLILNLMPCVFPVLAIKVVGFAQHADDRRTHRIAGFAYTAGVVVSFLLLATVLLALRAGGEQLGWGFQLQSPAVVAALAALFTLIALNFAGVFEVGSMLPSSLASMEVKHPAGNAFLSGVLAVAIASPCTAPFMGASLGLAATLPAAQALLLFGVLGLGMALPYLAASLVPAVARLLPRPGAWMDVFRRLMAFPMFATVAWLVWVIGQQSGIDGAGALLVLLVALALLVWTLTLRGRARTLLGAASLAVLVAAAWGVGPLVVQPAQAATTARADGDWQPWSQSKVQQLVGAGQPVFVDFTAAWCVTCQVNKKTTLTHPQVLADLKQRNVALLRADWTRRDPAITSALSALGRNGVPVYVLYQQGKPPVVLSELLGVDEVRDAVRKL</sequence>
<evidence type="ECO:0000256" key="6">
    <source>
        <dbReference type="ARBA" id="ARBA00023136"/>
    </source>
</evidence>
<dbReference type="CDD" id="cd02953">
    <property type="entry name" value="DsbDgamma"/>
    <property type="match status" value="1"/>
</dbReference>
<dbReference type="AlphaFoldDB" id="A0A934PY89"/>
<keyword evidence="5 8" id="KW-1133">Transmembrane helix</keyword>
<dbReference type="PANTHER" id="PTHR32234:SF3">
    <property type="entry name" value="SUPPRESSION OF COPPER SENSITIVITY PROTEIN"/>
    <property type="match status" value="1"/>
</dbReference>
<evidence type="ECO:0000313" key="12">
    <source>
        <dbReference type="Proteomes" id="UP000617041"/>
    </source>
</evidence>
<dbReference type="InterPro" id="IPR003834">
    <property type="entry name" value="Cyt_c_assmbl_TM_dom"/>
</dbReference>
<feature type="domain" description="Thioredoxin" evidence="10">
    <location>
        <begin position="590"/>
        <end position="717"/>
    </location>
</feature>
<dbReference type="GO" id="GO:0017004">
    <property type="term" value="P:cytochrome complex assembly"/>
    <property type="evidence" value="ECO:0007669"/>
    <property type="project" value="UniProtKB-KW"/>
</dbReference>
<evidence type="ECO:0000256" key="5">
    <source>
        <dbReference type="ARBA" id="ARBA00022989"/>
    </source>
</evidence>
<keyword evidence="3 8" id="KW-0812">Transmembrane</keyword>
<feature type="signal peptide" evidence="9">
    <location>
        <begin position="1"/>
        <end position="22"/>
    </location>
</feature>
<keyword evidence="7" id="KW-0676">Redox-active center</keyword>
<evidence type="ECO:0000256" key="9">
    <source>
        <dbReference type="SAM" id="SignalP"/>
    </source>
</evidence>